<reference evidence="2" key="1">
    <citation type="journal article" date="2020" name="Nature">
        <title>Giant virus diversity and host interactions through global metagenomics.</title>
        <authorList>
            <person name="Schulz F."/>
            <person name="Roux S."/>
            <person name="Paez-Espino D."/>
            <person name="Jungbluth S."/>
            <person name="Walsh D.A."/>
            <person name="Denef V.J."/>
            <person name="McMahon K.D."/>
            <person name="Konstantinidis K.T."/>
            <person name="Eloe-Fadrosh E.A."/>
            <person name="Kyrpides N.C."/>
            <person name="Woyke T."/>
        </authorList>
    </citation>
    <scope>NUCLEOTIDE SEQUENCE</scope>
    <source>
        <strain evidence="2">GVMAG-S-ERX555967-131</strain>
    </source>
</reference>
<dbReference type="EMBL" id="MN738790">
    <property type="protein sequence ID" value="QHT37135.1"/>
    <property type="molecule type" value="Genomic_DNA"/>
</dbReference>
<name>A0A6C0FD81_9ZZZZ</name>
<feature type="coiled-coil region" evidence="1">
    <location>
        <begin position="10"/>
        <end position="44"/>
    </location>
</feature>
<evidence type="ECO:0000313" key="2">
    <source>
        <dbReference type="EMBL" id="QHT37135.1"/>
    </source>
</evidence>
<accession>A0A6C0FD81</accession>
<protein>
    <submittedName>
        <fullName evidence="2">Uncharacterized protein</fullName>
    </submittedName>
</protein>
<sequence>MVDETIKTELETIKTENIELKVENAQLKMKITMLEQMIQLLNNHNSKTDENLKLSIQAPNMSKTSNSGVKQVVLTKKFDETLDANIQDMNEKEITSILEVEPSWTKNSVPVTLLEIFDKALRGPHNEGSHLVQMTTKTHAKYLDNNGEVRTENINFICDIICQKLYGKCSNINIELSKILTENDVIISDIELNKSENRYKNVMALRELKYKRPLIKEITSMFQ</sequence>
<dbReference type="AlphaFoldDB" id="A0A6C0FD81"/>
<proteinExistence type="predicted"/>
<organism evidence="2">
    <name type="scientific">viral metagenome</name>
    <dbReference type="NCBI Taxonomy" id="1070528"/>
    <lineage>
        <taxon>unclassified sequences</taxon>
        <taxon>metagenomes</taxon>
        <taxon>organismal metagenomes</taxon>
    </lineage>
</organism>
<evidence type="ECO:0000256" key="1">
    <source>
        <dbReference type="SAM" id="Coils"/>
    </source>
</evidence>
<keyword evidence="1" id="KW-0175">Coiled coil</keyword>